<dbReference type="EMBL" id="CP036525">
    <property type="protein sequence ID" value="QDT06248.1"/>
    <property type="molecule type" value="Genomic_DNA"/>
</dbReference>
<evidence type="ECO:0000313" key="2">
    <source>
        <dbReference type="Proteomes" id="UP000318538"/>
    </source>
</evidence>
<dbReference type="KEGG" id="rlc:K227x_46570"/>
<gene>
    <name evidence="1" type="ORF">K227x_46570</name>
</gene>
<accession>A0A517NGN9</accession>
<dbReference type="Proteomes" id="UP000318538">
    <property type="component" value="Chromosome"/>
</dbReference>
<name>A0A517NGN9_9BACT</name>
<evidence type="ECO:0000313" key="1">
    <source>
        <dbReference type="EMBL" id="QDT06248.1"/>
    </source>
</evidence>
<proteinExistence type="predicted"/>
<reference evidence="1 2" key="1">
    <citation type="submission" date="2019-02" db="EMBL/GenBank/DDBJ databases">
        <title>Deep-cultivation of Planctomycetes and their phenomic and genomic characterization uncovers novel biology.</title>
        <authorList>
            <person name="Wiegand S."/>
            <person name="Jogler M."/>
            <person name="Boedeker C."/>
            <person name="Pinto D."/>
            <person name="Vollmers J."/>
            <person name="Rivas-Marin E."/>
            <person name="Kohn T."/>
            <person name="Peeters S.H."/>
            <person name="Heuer A."/>
            <person name="Rast P."/>
            <person name="Oberbeckmann S."/>
            <person name="Bunk B."/>
            <person name="Jeske O."/>
            <person name="Meyerdierks A."/>
            <person name="Storesund J.E."/>
            <person name="Kallscheuer N."/>
            <person name="Luecker S."/>
            <person name="Lage O.M."/>
            <person name="Pohl T."/>
            <person name="Merkel B.J."/>
            <person name="Hornburger P."/>
            <person name="Mueller R.-W."/>
            <person name="Bruemmer F."/>
            <person name="Labrenz M."/>
            <person name="Spormann A.M."/>
            <person name="Op den Camp H."/>
            <person name="Overmann J."/>
            <person name="Amann R."/>
            <person name="Jetten M.S.M."/>
            <person name="Mascher T."/>
            <person name="Medema M.H."/>
            <person name="Devos D.P."/>
            <person name="Kaster A.-K."/>
            <person name="Ovreas L."/>
            <person name="Rohde M."/>
            <person name="Galperin M.Y."/>
            <person name="Jogler C."/>
        </authorList>
    </citation>
    <scope>NUCLEOTIDE SEQUENCE [LARGE SCALE GENOMIC DNA]</scope>
    <source>
        <strain evidence="1 2">K22_7</strain>
    </source>
</reference>
<protein>
    <submittedName>
        <fullName evidence="1">Uncharacterized protein</fullName>
    </submittedName>
</protein>
<organism evidence="1 2">
    <name type="scientific">Rubripirellula lacrimiformis</name>
    <dbReference type="NCBI Taxonomy" id="1930273"/>
    <lineage>
        <taxon>Bacteria</taxon>
        <taxon>Pseudomonadati</taxon>
        <taxon>Planctomycetota</taxon>
        <taxon>Planctomycetia</taxon>
        <taxon>Pirellulales</taxon>
        <taxon>Pirellulaceae</taxon>
        <taxon>Rubripirellula</taxon>
    </lineage>
</organism>
<keyword evidence="2" id="KW-1185">Reference proteome</keyword>
<sequence length="92" mass="9977">MVVDFIGTARDCNAIAGNLGGIEGENLIQLRPPKPLRICLGAMQSQAFLRLNSRCQFKQAGCGRPRTPTFIVLTHRLHSVPTCTIMASPADL</sequence>
<dbReference type="AlphaFoldDB" id="A0A517NGN9"/>